<evidence type="ECO:0000313" key="2">
    <source>
        <dbReference type="EMBL" id="MCQ4119854.1"/>
    </source>
</evidence>
<organism evidence="2 3">
    <name type="scientific">Rhodococcus tibetensis</name>
    <dbReference type="NCBI Taxonomy" id="2965064"/>
    <lineage>
        <taxon>Bacteria</taxon>
        <taxon>Bacillati</taxon>
        <taxon>Actinomycetota</taxon>
        <taxon>Actinomycetes</taxon>
        <taxon>Mycobacteriales</taxon>
        <taxon>Nocardiaceae</taxon>
        <taxon>Rhodococcus</taxon>
    </lineage>
</organism>
<gene>
    <name evidence="2" type="ORF">NOF53_11845</name>
</gene>
<name>A0ABT1QC77_9NOCA</name>
<feature type="transmembrane region" description="Helical" evidence="1">
    <location>
        <begin position="41"/>
        <end position="62"/>
    </location>
</feature>
<evidence type="ECO:0008006" key="4">
    <source>
        <dbReference type="Google" id="ProtNLM"/>
    </source>
</evidence>
<keyword evidence="1" id="KW-0812">Transmembrane</keyword>
<evidence type="ECO:0000313" key="3">
    <source>
        <dbReference type="Proteomes" id="UP001524501"/>
    </source>
</evidence>
<dbReference type="Proteomes" id="UP001524501">
    <property type="component" value="Unassembled WGS sequence"/>
</dbReference>
<keyword evidence="3" id="KW-1185">Reference proteome</keyword>
<evidence type="ECO:0000256" key="1">
    <source>
        <dbReference type="SAM" id="Phobius"/>
    </source>
</evidence>
<keyword evidence="1" id="KW-0472">Membrane</keyword>
<sequence length="66" mass="6957">MTVQDEARTYDLLTLEEFERACDQALALAAPTPTARRPIGFTGWLSLAGLVVVLVLIGLAAAPGMA</sequence>
<reference evidence="2 3" key="1">
    <citation type="submission" date="2022-07" db="EMBL/GenBank/DDBJ databases">
        <title>Degradation activity of malathion, p-nitrophenol and potential low-temperature adaptation strategy of Rhodococcus sp. FXJ9.536.</title>
        <authorList>
            <person name="Huang J."/>
            <person name="Huang Y."/>
        </authorList>
    </citation>
    <scope>NUCLEOTIDE SEQUENCE [LARGE SCALE GENOMIC DNA]</scope>
    <source>
        <strain evidence="2 3">FXJ9.536</strain>
    </source>
</reference>
<proteinExistence type="predicted"/>
<dbReference type="EMBL" id="JANFQF010000008">
    <property type="protein sequence ID" value="MCQ4119854.1"/>
    <property type="molecule type" value="Genomic_DNA"/>
</dbReference>
<comment type="caution">
    <text evidence="2">The sequence shown here is derived from an EMBL/GenBank/DDBJ whole genome shotgun (WGS) entry which is preliminary data.</text>
</comment>
<accession>A0ABT1QC77</accession>
<dbReference type="RefSeq" id="WP_255968397.1">
    <property type="nucleotide sequence ID" value="NZ_JANFQF010000008.1"/>
</dbReference>
<keyword evidence="1" id="KW-1133">Transmembrane helix</keyword>
<protein>
    <recommendedName>
        <fullName evidence="4">DUF3040 domain-containing protein</fullName>
    </recommendedName>
</protein>